<dbReference type="Proteomes" id="UP000317557">
    <property type="component" value="Unassembled WGS sequence"/>
</dbReference>
<name>A0A521AHH0_9BACT</name>
<gene>
    <name evidence="1" type="ORF">SAMN06265219_101138</name>
</gene>
<evidence type="ECO:0000313" key="1">
    <source>
        <dbReference type="EMBL" id="SMO34150.1"/>
    </source>
</evidence>
<dbReference type="EMBL" id="FXTP01000001">
    <property type="protein sequence ID" value="SMO34150.1"/>
    <property type="molecule type" value="Genomic_DNA"/>
</dbReference>
<reference evidence="1 2" key="1">
    <citation type="submission" date="2017-05" db="EMBL/GenBank/DDBJ databases">
        <authorList>
            <person name="Varghese N."/>
            <person name="Submissions S."/>
        </authorList>
    </citation>
    <scope>NUCLEOTIDE SEQUENCE [LARGE SCALE GENOMIC DNA]</scope>
    <source>
        <strain evidence="1 2">DSM 21985</strain>
    </source>
</reference>
<sequence length="46" mass="5736">MQRFTQFSNLIRIIWKRFLEHDIRSCFFNFAQYSQLITTNKKYAET</sequence>
<organism evidence="1 2">
    <name type="scientific">Gracilimonas mengyeensis</name>
    <dbReference type="NCBI Taxonomy" id="1302730"/>
    <lineage>
        <taxon>Bacteria</taxon>
        <taxon>Pseudomonadati</taxon>
        <taxon>Balneolota</taxon>
        <taxon>Balneolia</taxon>
        <taxon>Balneolales</taxon>
        <taxon>Balneolaceae</taxon>
        <taxon>Gracilimonas</taxon>
    </lineage>
</organism>
<dbReference type="AlphaFoldDB" id="A0A521AHH0"/>
<evidence type="ECO:0000313" key="2">
    <source>
        <dbReference type="Proteomes" id="UP000317557"/>
    </source>
</evidence>
<keyword evidence="2" id="KW-1185">Reference proteome</keyword>
<protein>
    <submittedName>
        <fullName evidence="1">Uncharacterized protein</fullName>
    </submittedName>
</protein>
<accession>A0A521AHH0</accession>
<proteinExistence type="predicted"/>